<dbReference type="EMBL" id="JBHSON010000088">
    <property type="protein sequence ID" value="MFC5752488.1"/>
    <property type="molecule type" value="Genomic_DNA"/>
</dbReference>
<accession>A0ABW1AC57</accession>
<protein>
    <submittedName>
        <fullName evidence="2">Uncharacterized protein</fullName>
    </submittedName>
</protein>
<proteinExistence type="predicted"/>
<dbReference type="Proteomes" id="UP001596074">
    <property type="component" value="Unassembled WGS sequence"/>
</dbReference>
<evidence type="ECO:0000313" key="2">
    <source>
        <dbReference type="EMBL" id="MFC5752488.1"/>
    </source>
</evidence>
<keyword evidence="3" id="KW-1185">Reference proteome</keyword>
<evidence type="ECO:0000313" key="3">
    <source>
        <dbReference type="Proteomes" id="UP001596074"/>
    </source>
</evidence>
<organism evidence="2 3">
    <name type="scientific">Actinomadura rugatobispora</name>
    <dbReference type="NCBI Taxonomy" id="1994"/>
    <lineage>
        <taxon>Bacteria</taxon>
        <taxon>Bacillati</taxon>
        <taxon>Actinomycetota</taxon>
        <taxon>Actinomycetes</taxon>
        <taxon>Streptosporangiales</taxon>
        <taxon>Thermomonosporaceae</taxon>
        <taxon>Actinomadura</taxon>
    </lineage>
</organism>
<feature type="compositionally biased region" description="Pro residues" evidence="1">
    <location>
        <begin position="1"/>
        <end position="11"/>
    </location>
</feature>
<sequence>PAPAPVPPVPAPGGVERPYEPDVPGPENLDSLTVTATRGEGRGVTVAFDRRSRTADGSVPAAPRRFVFLFDRSIGFNPEAFPTCSAELIEEKGAQACPPGSQVGSGRSTSADGTLRDVLAFNAKVGALRGVLVVIPDTGVILEQTFERAAPPYRGAGYRWTLDEIIPPDGNPPGQRQGTARFELSFGATRTVNGRPVGFAETSARPGTNMRFGLWSEFVTGQVVLPEDTAKLR</sequence>
<evidence type="ECO:0000256" key="1">
    <source>
        <dbReference type="SAM" id="MobiDB-lite"/>
    </source>
</evidence>
<comment type="caution">
    <text evidence="2">The sequence shown here is derived from an EMBL/GenBank/DDBJ whole genome shotgun (WGS) entry which is preliminary data.</text>
</comment>
<dbReference type="RefSeq" id="WP_378288516.1">
    <property type="nucleotide sequence ID" value="NZ_JBHSON010000088.1"/>
</dbReference>
<reference evidence="3" key="1">
    <citation type="journal article" date="2019" name="Int. J. Syst. Evol. Microbiol.">
        <title>The Global Catalogue of Microorganisms (GCM) 10K type strain sequencing project: providing services to taxonomists for standard genome sequencing and annotation.</title>
        <authorList>
            <consortium name="The Broad Institute Genomics Platform"/>
            <consortium name="The Broad Institute Genome Sequencing Center for Infectious Disease"/>
            <person name="Wu L."/>
            <person name="Ma J."/>
        </authorList>
    </citation>
    <scope>NUCLEOTIDE SEQUENCE [LARGE SCALE GENOMIC DNA]</scope>
    <source>
        <strain evidence="3">KCTC 42087</strain>
    </source>
</reference>
<gene>
    <name evidence="2" type="ORF">ACFPZN_43325</name>
</gene>
<name>A0ABW1AC57_9ACTN</name>
<feature type="region of interest" description="Disordered" evidence="1">
    <location>
        <begin position="1"/>
        <end position="36"/>
    </location>
</feature>
<feature type="non-terminal residue" evidence="2">
    <location>
        <position position="1"/>
    </location>
</feature>